<dbReference type="SUPFAM" id="SSF46955">
    <property type="entry name" value="Putative DNA-binding domain"/>
    <property type="match status" value="1"/>
</dbReference>
<dbReference type="RefSeq" id="WP_145216621.1">
    <property type="nucleotide sequence ID" value="NZ_CP036432.1"/>
</dbReference>
<evidence type="ECO:0000313" key="2">
    <source>
        <dbReference type="EMBL" id="QDV86056.1"/>
    </source>
</evidence>
<dbReference type="Pfam" id="PF12728">
    <property type="entry name" value="HTH_17"/>
    <property type="match status" value="1"/>
</dbReference>
<protein>
    <submittedName>
        <fullName evidence="2">Helix-turn-helix domain protein</fullName>
    </submittedName>
</protein>
<evidence type="ECO:0000313" key="3">
    <source>
        <dbReference type="Proteomes" id="UP000318081"/>
    </source>
</evidence>
<reference evidence="2 3" key="1">
    <citation type="submission" date="2019-02" db="EMBL/GenBank/DDBJ databases">
        <title>Deep-cultivation of Planctomycetes and their phenomic and genomic characterization uncovers novel biology.</title>
        <authorList>
            <person name="Wiegand S."/>
            <person name="Jogler M."/>
            <person name="Boedeker C."/>
            <person name="Pinto D."/>
            <person name="Vollmers J."/>
            <person name="Rivas-Marin E."/>
            <person name="Kohn T."/>
            <person name="Peeters S.H."/>
            <person name="Heuer A."/>
            <person name="Rast P."/>
            <person name="Oberbeckmann S."/>
            <person name="Bunk B."/>
            <person name="Jeske O."/>
            <person name="Meyerdierks A."/>
            <person name="Storesund J.E."/>
            <person name="Kallscheuer N."/>
            <person name="Luecker S."/>
            <person name="Lage O.M."/>
            <person name="Pohl T."/>
            <person name="Merkel B.J."/>
            <person name="Hornburger P."/>
            <person name="Mueller R.-W."/>
            <person name="Bruemmer F."/>
            <person name="Labrenz M."/>
            <person name="Spormann A.M."/>
            <person name="Op den Camp H."/>
            <person name="Overmann J."/>
            <person name="Amann R."/>
            <person name="Jetten M.S.M."/>
            <person name="Mascher T."/>
            <person name="Medema M.H."/>
            <person name="Devos D.P."/>
            <person name="Kaster A.-K."/>
            <person name="Ovreas L."/>
            <person name="Rohde M."/>
            <person name="Galperin M.Y."/>
            <person name="Jogler C."/>
        </authorList>
    </citation>
    <scope>NUCLEOTIDE SEQUENCE [LARGE SCALE GENOMIC DNA]</scope>
    <source>
        <strain evidence="2 3">TBK1r</strain>
    </source>
</reference>
<organism evidence="2 3">
    <name type="scientific">Stieleria magnilauensis</name>
    <dbReference type="NCBI Taxonomy" id="2527963"/>
    <lineage>
        <taxon>Bacteria</taxon>
        <taxon>Pseudomonadati</taxon>
        <taxon>Planctomycetota</taxon>
        <taxon>Planctomycetia</taxon>
        <taxon>Pirellulales</taxon>
        <taxon>Pirellulaceae</taxon>
        <taxon>Stieleria</taxon>
    </lineage>
</organism>
<gene>
    <name evidence="2" type="ORF">TBK1r_50740</name>
</gene>
<sequence>MTTTLPIEKNAAMLTVADLAERWKCSQQHARHMVDSGRAPSGVKLGRLRRFPLGEIERWESDGCPDLRAQAS</sequence>
<feature type="domain" description="Helix-turn-helix" evidence="1">
    <location>
        <begin position="13"/>
        <end position="59"/>
    </location>
</feature>
<name>A0ABX5XZD7_9BACT</name>
<keyword evidence="3" id="KW-1185">Reference proteome</keyword>
<dbReference type="EMBL" id="CP036432">
    <property type="protein sequence ID" value="QDV86056.1"/>
    <property type="molecule type" value="Genomic_DNA"/>
</dbReference>
<proteinExistence type="predicted"/>
<dbReference type="Proteomes" id="UP000318081">
    <property type="component" value="Chromosome"/>
</dbReference>
<dbReference type="InterPro" id="IPR041657">
    <property type="entry name" value="HTH_17"/>
</dbReference>
<evidence type="ECO:0000259" key="1">
    <source>
        <dbReference type="Pfam" id="PF12728"/>
    </source>
</evidence>
<accession>A0ABX5XZD7</accession>
<dbReference type="InterPro" id="IPR009061">
    <property type="entry name" value="DNA-bd_dom_put_sf"/>
</dbReference>